<dbReference type="Proteomes" id="UP000637061">
    <property type="component" value="Unassembled WGS sequence"/>
</dbReference>
<evidence type="ECO:0000313" key="1">
    <source>
        <dbReference type="EMBL" id="MBI6884298.1"/>
    </source>
</evidence>
<name>A0A8I1EFJ2_PSEPU</name>
<organism evidence="1 2">
    <name type="scientific">Pseudomonas putida</name>
    <name type="common">Arthrobacter siderocapsulatus</name>
    <dbReference type="NCBI Taxonomy" id="303"/>
    <lineage>
        <taxon>Bacteria</taxon>
        <taxon>Pseudomonadati</taxon>
        <taxon>Pseudomonadota</taxon>
        <taxon>Gammaproteobacteria</taxon>
        <taxon>Pseudomonadales</taxon>
        <taxon>Pseudomonadaceae</taxon>
        <taxon>Pseudomonas</taxon>
    </lineage>
</organism>
<comment type="caution">
    <text evidence="1">The sequence shown here is derived from an EMBL/GenBank/DDBJ whole genome shotgun (WGS) entry which is preliminary data.</text>
</comment>
<gene>
    <name evidence="1" type="ORF">JEU22_10280</name>
</gene>
<accession>A0A8I1EFJ2</accession>
<dbReference type="AlphaFoldDB" id="A0A8I1EFJ2"/>
<dbReference type="EMBL" id="JAEHTE010000008">
    <property type="protein sequence ID" value="MBI6884298.1"/>
    <property type="molecule type" value="Genomic_DNA"/>
</dbReference>
<proteinExistence type="predicted"/>
<sequence length="182" mass="20303">MSHAIDYFAFNHEAYNYYIPSAAACDEDYDAFDFLEPEVLGKNDIASYVDLTYDSILIPSSLESSKCAAKHQLLRSLESYAALKAGWDGYSADPANAQSIMDARVFISTLPEQYVLPKDMLASDGEVSLYWECGDTYLEVSFPGDNTYHFIFNAPGIREGRDDLPVTCPLINPQFISFLACI</sequence>
<reference evidence="1" key="1">
    <citation type="submission" date="2020-12" db="EMBL/GenBank/DDBJ databases">
        <title>Enhanced detection system for hospital associated transmission using whole genome sequencing surveillance.</title>
        <authorList>
            <person name="Harrison L.H."/>
            <person name="Van Tyne D."/>
            <person name="Marsh J.W."/>
            <person name="Griffith M.P."/>
            <person name="Snyder D.J."/>
            <person name="Cooper V.S."/>
            <person name="Mustapha M."/>
        </authorList>
    </citation>
    <scope>NUCLEOTIDE SEQUENCE</scope>
    <source>
        <strain evidence="1">PSB00042</strain>
    </source>
</reference>
<dbReference type="RefSeq" id="WP_198747190.1">
    <property type="nucleotide sequence ID" value="NZ_JAEHTE010000008.1"/>
</dbReference>
<protein>
    <submittedName>
        <fullName evidence="1">Uncharacterized protein</fullName>
    </submittedName>
</protein>
<evidence type="ECO:0000313" key="2">
    <source>
        <dbReference type="Proteomes" id="UP000637061"/>
    </source>
</evidence>